<dbReference type="EMBL" id="MHRF01000005">
    <property type="protein sequence ID" value="OHA18495.1"/>
    <property type="molecule type" value="Genomic_DNA"/>
</dbReference>
<dbReference type="AlphaFoldDB" id="A0A1G2M3N3"/>
<name>A0A1G2M3N3_9BACT</name>
<organism evidence="2 3">
    <name type="scientific">Candidatus Taylorbacteria bacterium RIFCSPHIGHO2_01_FULL_46_22b</name>
    <dbReference type="NCBI Taxonomy" id="1802301"/>
    <lineage>
        <taxon>Bacteria</taxon>
        <taxon>Candidatus Tayloriibacteriota</taxon>
    </lineage>
</organism>
<reference evidence="2 3" key="1">
    <citation type="journal article" date="2016" name="Nat. Commun.">
        <title>Thousands of microbial genomes shed light on interconnected biogeochemical processes in an aquifer system.</title>
        <authorList>
            <person name="Anantharaman K."/>
            <person name="Brown C.T."/>
            <person name="Hug L.A."/>
            <person name="Sharon I."/>
            <person name="Castelle C.J."/>
            <person name="Probst A.J."/>
            <person name="Thomas B.C."/>
            <person name="Singh A."/>
            <person name="Wilkins M.J."/>
            <person name="Karaoz U."/>
            <person name="Brodie E.L."/>
            <person name="Williams K.H."/>
            <person name="Hubbard S.S."/>
            <person name="Banfield J.F."/>
        </authorList>
    </citation>
    <scope>NUCLEOTIDE SEQUENCE [LARGE SCALE GENOMIC DNA]</scope>
</reference>
<proteinExistence type="predicted"/>
<accession>A0A1G2M3N3</accession>
<dbReference type="Proteomes" id="UP000178873">
    <property type="component" value="Unassembled WGS sequence"/>
</dbReference>
<evidence type="ECO:0000256" key="1">
    <source>
        <dbReference type="SAM" id="MobiDB-lite"/>
    </source>
</evidence>
<comment type="caution">
    <text evidence="2">The sequence shown here is derived from an EMBL/GenBank/DDBJ whole genome shotgun (WGS) entry which is preliminary data.</text>
</comment>
<gene>
    <name evidence="2" type="ORF">A2664_00940</name>
</gene>
<sequence length="473" mass="52978">MQNNTVPIPISNMVTHVDPHLDEIETIRRFQRGHGEKQLPGSTVAAMNVRFTEGMWVVSSDTYFDSIRMLPIGCVPGTRFNDKSRDGKRIPGHCTCTIVSSHLGLNDPILKRIAEEVLRCDSEPGVKSTELAELVKMGHRRVSNNASVLKWAIALLDAVNVQLAFAYVPAPGNHSLMTIFGQFVNEDRFPDDQARPRLCELVKGSMDRKDRITELSFIADCLIRANHPDTLDLVGFALDHLYNDIIEYRNAIKECRKSHDRITVEMFRADQNRVIDLRVLFVKSDHPSIIRASKHQDAGAAGLLIKRNSAGQVGVFADKNRQGLHIDDLVAMIRWTELPKDQLDRPLVGGAMGIPADLEPAKLWDWLKSDGALEQVPHWYYARGAGHFMNGSLTHPNEPATEIASQFFIDMTHCAFVPEKVREWKRRRGIPLDGGCPPKPKHNQPQRPEDSAAHQTAVRILEEVEANSSPAGK</sequence>
<evidence type="ECO:0000313" key="3">
    <source>
        <dbReference type="Proteomes" id="UP000178873"/>
    </source>
</evidence>
<feature type="region of interest" description="Disordered" evidence="1">
    <location>
        <begin position="428"/>
        <end position="454"/>
    </location>
</feature>
<evidence type="ECO:0000313" key="2">
    <source>
        <dbReference type="EMBL" id="OHA18495.1"/>
    </source>
</evidence>
<dbReference type="STRING" id="1802301.A2664_00940"/>
<protein>
    <submittedName>
        <fullName evidence="2">Uncharacterized protein</fullName>
    </submittedName>
</protein>